<feature type="region of interest" description="Disordered" evidence="3">
    <location>
        <begin position="110"/>
        <end position="170"/>
    </location>
</feature>
<keyword evidence="1 2" id="KW-0902">Two-component regulatory system</keyword>
<dbReference type="HOGENOM" id="CLU_1350936_0_0_1"/>
<evidence type="ECO:0000256" key="2">
    <source>
        <dbReference type="RuleBase" id="RU369004"/>
    </source>
</evidence>
<dbReference type="GO" id="GO:0005737">
    <property type="term" value="C:cytoplasm"/>
    <property type="evidence" value="ECO:0000318"/>
    <property type="project" value="GO_Central"/>
</dbReference>
<dbReference type="InterPro" id="IPR045871">
    <property type="entry name" value="AHP1-5/YPD1"/>
</dbReference>
<evidence type="ECO:0000256" key="3">
    <source>
        <dbReference type="SAM" id="MobiDB-lite"/>
    </source>
</evidence>
<comment type="function">
    <text evidence="2">Functions as a two-component phosphorelay mediators between cytokinin sensor histidine kinases and response regulators (B-type ARRs). Plays an important role in propagating cytokinin signal transduction.</text>
</comment>
<dbReference type="GO" id="GO:0005829">
    <property type="term" value="C:cytosol"/>
    <property type="evidence" value="ECO:0007669"/>
    <property type="project" value="UniProtKB-SubCell"/>
</dbReference>
<dbReference type="PANTHER" id="PTHR28242:SF43">
    <property type="entry name" value="HISTIDINE-CONTAINING PHOSPHOTRANSFER PROTEIN 4"/>
    <property type="match status" value="1"/>
</dbReference>
<reference evidence="4" key="2">
    <citation type="submission" date="2015-06" db="UniProtKB">
        <authorList>
            <consortium name="EnsemblPlants"/>
        </authorList>
    </citation>
    <scope>IDENTIFICATION</scope>
    <source>
        <strain evidence="4">DM1-3 516 R44</strain>
    </source>
</reference>
<dbReference type="InParanoid" id="M1DTC7"/>
<accession>M1DTC7</accession>
<reference evidence="5" key="1">
    <citation type="journal article" date="2011" name="Nature">
        <title>Genome sequence and analysis of the tuber crop potato.</title>
        <authorList>
            <consortium name="The Potato Genome Sequencing Consortium"/>
        </authorList>
    </citation>
    <scope>NUCLEOTIDE SEQUENCE [LARGE SCALE GENOMIC DNA]</scope>
    <source>
        <strain evidence="5">cv. DM1-3 516 R44</strain>
    </source>
</reference>
<dbReference type="InterPro" id="IPR036641">
    <property type="entry name" value="HPT_dom_sf"/>
</dbReference>
<feature type="region of interest" description="Disordered" evidence="3">
    <location>
        <begin position="183"/>
        <end position="203"/>
    </location>
</feature>
<dbReference type="PaxDb" id="4113-PGSC0003DMT400094075"/>
<dbReference type="PANTHER" id="PTHR28242">
    <property type="entry name" value="PHOSPHORELAY INTERMEDIATE PROTEIN YPD1"/>
    <property type="match status" value="1"/>
</dbReference>
<protein>
    <recommendedName>
        <fullName evidence="2">Histidine-containing phosphotransfer protein</fullName>
    </recommendedName>
</protein>
<name>M1DTC7_SOLTU</name>
<dbReference type="STRING" id="4113.M1DTC7"/>
<dbReference type="GO" id="GO:0043424">
    <property type="term" value="F:protein histidine kinase binding"/>
    <property type="evidence" value="ECO:0000318"/>
    <property type="project" value="GO_Central"/>
</dbReference>
<dbReference type="Gramene" id="PGSC0003DMT400094075">
    <property type="protein sequence ID" value="PGSC0003DMT400094075"/>
    <property type="gene ID" value="PGSC0003DMG400043646"/>
</dbReference>
<dbReference type="Gene3D" id="1.20.120.160">
    <property type="entry name" value="HPT domain"/>
    <property type="match status" value="1"/>
</dbReference>
<dbReference type="GO" id="GO:0009927">
    <property type="term" value="F:histidine phosphotransfer kinase activity"/>
    <property type="evidence" value="ECO:0000318"/>
    <property type="project" value="GO_Central"/>
</dbReference>
<evidence type="ECO:0000313" key="4">
    <source>
        <dbReference type="EnsemblPlants" id="PGSC0003DMT400094075"/>
    </source>
</evidence>
<dbReference type="Proteomes" id="UP000011115">
    <property type="component" value="Unassembled WGS sequence"/>
</dbReference>
<feature type="compositionally biased region" description="Polar residues" evidence="3">
    <location>
        <begin position="110"/>
        <end position="125"/>
    </location>
</feature>
<dbReference type="EnsemblPlants" id="PGSC0003DMT400094075">
    <property type="protein sequence ID" value="PGSC0003DMT400094075"/>
    <property type="gene ID" value="PGSC0003DMG400043646"/>
</dbReference>
<dbReference type="eggNOG" id="KOG4747">
    <property type="taxonomic scope" value="Eukaryota"/>
</dbReference>
<dbReference type="GO" id="GO:0000160">
    <property type="term" value="P:phosphorelay signal transduction system"/>
    <property type="evidence" value="ECO:0000318"/>
    <property type="project" value="GO_Central"/>
</dbReference>
<sequence>MNCGFPVKITVMKPENKNRSQKLCVDAWRPGVSWGCAGYGVELRRTSWEYVDEQFIELEELQDDATPNFVEEVVTLFCNDSARLIHNIDQSLEEHPLHFAKLDNYMHQFKGSSSRPVSPVNTPAEESTVRRRGRGRGRGRAKGRGRGRVTPSRDGAPVENAPRNENPIAHHEEIEENVEVVGQEDEVQDETTIIPPLDPVLAQ</sequence>
<dbReference type="AlphaFoldDB" id="M1DTC7"/>
<organism evidence="4 5">
    <name type="scientific">Solanum tuberosum</name>
    <name type="common">Potato</name>
    <dbReference type="NCBI Taxonomy" id="4113"/>
    <lineage>
        <taxon>Eukaryota</taxon>
        <taxon>Viridiplantae</taxon>
        <taxon>Streptophyta</taxon>
        <taxon>Embryophyta</taxon>
        <taxon>Tracheophyta</taxon>
        <taxon>Spermatophyta</taxon>
        <taxon>Magnoliopsida</taxon>
        <taxon>eudicotyledons</taxon>
        <taxon>Gunneridae</taxon>
        <taxon>Pentapetalae</taxon>
        <taxon>asterids</taxon>
        <taxon>lamiids</taxon>
        <taxon>Solanales</taxon>
        <taxon>Solanaceae</taxon>
        <taxon>Solanoideae</taxon>
        <taxon>Solaneae</taxon>
        <taxon>Solanum</taxon>
    </lineage>
</organism>
<keyword evidence="2" id="KW-0932">Cytokinin signaling pathway</keyword>
<comment type="subcellular location">
    <subcellularLocation>
        <location evidence="2">Cytoplasm</location>
        <location evidence="2">Cytosol</location>
    </subcellularLocation>
    <subcellularLocation>
        <location evidence="2">Nucleus</location>
    </subcellularLocation>
</comment>
<dbReference type="GO" id="GO:0005634">
    <property type="term" value="C:nucleus"/>
    <property type="evidence" value="ECO:0000318"/>
    <property type="project" value="GO_Central"/>
</dbReference>
<dbReference type="GO" id="GO:0009736">
    <property type="term" value="P:cytokinin-activated signaling pathway"/>
    <property type="evidence" value="ECO:0000318"/>
    <property type="project" value="GO_Central"/>
</dbReference>
<evidence type="ECO:0000256" key="1">
    <source>
        <dbReference type="ARBA" id="ARBA00023012"/>
    </source>
</evidence>
<feature type="compositionally biased region" description="Basic residues" evidence="3">
    <location>
        <begin position="130"/>
        <end position="147"/>
    </location>
</feature>
<keyword evidence="5" id="KW-1185">Reference proteome</keyword>
<comment type="domain">
    <text evidence="2">Histidine-containing phosphotransfer domain (HPt) contains an active histidine that mediates the phosphotransfer.</text>
</comment>
<dbReference type="SUPFAM" id="SSF47226">
    <property type="entry name" value="Histidine-containing phosphotransfer domain, HPT domain"/>
    <property type="match status" value="1"/>
</dbReference>
<proteinExistence type="predicted"/>
<evidence type="ECO:0000313" key="5">
    <source>
        <dbReference type="Proteomes" id="UP000011115"/>
    </source>
</evidence>